<dbReference type="Proteomes" id="UP000053558">
    <property type="component" value="Unassembled WGS sequence"/>
</dbReference>
<evidence type="ECO:0000256" key="1">
    <source>
        <dbReference type="SAM" id="Phobius"/>
    </source>
</evidence>
<dbReference type="OrthoDB" id="3259878at2759"/>
<proteinExistence type="predicted"/>
<reference evidence="3" key="1">
    <citation type="journal article" date="2012" name="Science">
        <title>The Paleozoic origin of enzymatic lignin decomposition reconstructed from 31 fungal genomes.</title>
        <authorList>
            <person name="Floudas D."/>
            <person name="Binder M."/>
            <person name="Riley R."/>
            <person name="Barry K."/>
            <person name="Blanchette R.A."/>
            <person name="Henrissat B."/>
            <person name="Martinez A.T."/>
            <person name="Otillar R."/>
            <person name="Spatafora J.W."/>
            <person name="Yadav J.S."/>
            <person name="Aerts A."/>
            <person name="Benoit I."/>
            <person name="Boyd A."/>
            <person name="Carlson A."/>
            <person name="Copeland A."/>
            <person name="Coutinho P.M."/>
            <person name="de Vries R.P."/>
            <person name="Ferreira P."/>
            <person name="Findley K."/>
            <person name="Foster B."/>
            <person name="Gaskell J."/>
            <person name="Glotzer D."/>
            <person name="Gorecki P."/>
            <person name="Heitman J."/>
            <person name="Hesse C."/>
            <person name="Hori C."/>
            <person name="Igarashi K."/>
            <person name="Jurgens J.A."/>
            <person name="Kallen N."/>
            <person name="Kersten P."/>
            <person name="Kohler A."/>
            <person name="Kuees U."/>
            <person name="Kumar T.K.A."/>
            <person name="Kuo A."/>
            <person name="LaButti K."/>
            <person name="Larrondo L.F."/>
            <person name="Lindquist E."/>
            <person name="Ling A."/>
            <person name="Lombard V."/>
            <person name="Lucas S."/>
            <person name="Lundell T."/>
            <person name="Martin R."/>
            <person name="McLaughlin D.J."/>
            <person name="Morgenstern I."/>
            <person name="Morin E."/>
            <person name="Murat C."/>
            <person name="Nagy L.G."/>
            <person name="Nolan M."/>
            <person name="Ohm R.A."/>
            <person name="Patyshakuliyeva A."/>
            <person name="Rokas A."/>
            <person name="Ruiz-Duenas F.J."/>
            <person name="Sabat G."/>
            <person name="Salamov A."/>
            <person name="Samejima M."/>
            <person name="Schmutz J."/>
            <person name="Slot J.C."/>
            <person name="St John F."/>
            <person name="Stenlid J."/>
            <person name="Sun H."/>
            <person name="Sun S."/>
            <person name="Syed K."/>
            <person name="Tsang A."/>
            <person name="Wiebenga A."/>
            <person name="Young D."/>
            <person name="Pisabarro A."/>
            <person name="Eastwood D.C."/>
            <person name="Martin F."/>
            <person name="Cullen D."/>
            <person name="Grigoriev I.V."/>
            <person name="Hibbett D.S."/>
        </authorList>
    </citation>
    <scope>NUCLEOTIDE SEQUENCE [LARGE SCALE GENOMIC DNA]</scope>
    <source>
        <strain evidence="3">RWD-64-598 SS2</strain>
    </source>
</reference>
<accession>A0A5M3MSW4</accession>
<keyword evidence="1" id="KW-0472">Membrane</keyword>
<name>A0A5M3MSW4_CONPW</name>
<feature type="transmembrane region" description="Helical" evidence="1">
    <location>
        <begin position="83"/>
        <end position="106"/>
    </location>
</feature>
<dbReference type="RefSeq" id="XP_007767304.1">
    <property type="nucleotide sequence ID" value="XM_007769114.1"/>
</dbReference>
<organism evidence="2 3">
    <name type="scientific">Coniophora puteana (strain RWD-64-598)</name>
    <name type="common">Brown rot fungus</name>
    <dbReference type="NCBI Taxonomy" id="741705"/>
    <lineage>
        <taxon>Eukaryota</taxon>
        <taxon>Fungi</taxon>
        <taxon>Dikarya</taxon>
        <taxon>Basidiomycota</taxon>
        <taxon>Agaricomycotina</taxon>
        <taxon>Agaricomycetes</taxon>
        <taxon>Agaricomycetidae</taxon>
        <taxon>Boletales</taxon>
        <taxon>Coniophorineae</taxon>
        <taxon>Coniophoraceae</taxon>
        <taxon>Coniophora</taxon>
    </lineage>
</organism>
<keyword evidence="1" id="KW-0812">Transmembrane</keyword>
<dbReference type="EMBL" id="JH711577">
    <property type="protein sequence ID" value="EIW82186.1"/>
    <property type="molecule type" value="Genomic_DNA"/>
</dbReference>
<keyword evidence="1" id="KW-1133">Transmembrane helix</keyword>
<sequence length="113" mass="12556">RPAPRLHRLPQRLDYTLVPAPLDLSLPQATEKSSLPAIIVTPSSPSAESNYYIAFLSPPPKATFRERISPYLSPSQLSFKARIAFLVCIVLLVLALHFLSHLALAVHRPHLNL</sequence>
<gene>
    <name evidence="2" type="ORF">CONPUDRAFT_40038</name>
</gene>
<dbReference type="OMA" id="CHVVTHR"/>
<dbReference type="GeneID" id="19206874"/>
<comment type="caution">
    <text evidence="2">The sequence shown here is derived from an EMBL/GenBank/DDBJ whole genome shotgun (WGS) entry which is preliminary data.</text>
</comment>
<feature type="non-terminal residue" evidence="2">
    <location>
        <position position="1"/>
    </location>
</feature>
<evidence type="ECO:0000313" key="2">
    <source>
        <dbReference type="EMBL" id="EIW82186.1"/>
    </source>
</evidence>
<protein>
    <submittedName>
        <fullName evidence="2">Uncharacterized protein</fullName>
    </submittedName>
</protein>
<dbReference type="KEGG" id="cput:CONPUDRAFT_40038"/>
<feature type="non-terminal residue" evidence="2">
    <location>
        <position position="113"/>
    </location>
</feature>
<keyword evidence="3" id="KW-1185">Reference proteome</keyword>
<dbReference type="AlphaFoldDB" id="A0A5M3MSW4"/>
<evidence type="ECO:0000313" key="3">
    <source>
        <dbReference type="Proteomes" id="UP000053558"/>
    </source>
</evidence>